<dbReference type="GeneID" id="54998154"/>
<evidence type="ECO:0000313" key="1">
    <source>
        <dbReference type="EMBL" id="AXH70551.1"/>
    </source>
</evidence>
<dbReference type="Proteomes" id="UP000257597">
    <property type="component" value="Segment"/>
</dbReference>
<dbReference type="RefSeq" id="YP_009807279.1">
    <property type="nucleotide sequence ID" value="NC_048021.1"/>
</dbReference>
<reference evidence="2" key="1">
    <citation type="submission" date="2018-07" db="EMBL/GenBank/DDBJ databases">
        <authorList>
            <person name="Quirk P.G."/>
            <person name="Krulwich T.A."/>
        </authorList>
    </citation>
    <scope>NUCLEOTIDE SEQUENCE [LARGE SCALE GENOMIC DNA]</scope>
</reference>
<gene>
    <name evidence="1" type="primary">165</name>
    <name evidence="1" type="ORF">SEA_DAREDEVIL_165</name>
</gene>
<accession>A0A345MJ20</accession>
<sequence>MAKRRQAIEIERDKSVKLGWTTHIATSVGRGGHLDVQKFHASRSVKTKGGRIVEISADFHGKGSVDAAGTVITRTKGGRILSKSTFTSRRALSAAIAADY</sequence>
<proteinExistence type="predicted"/>
<dbReference type="KEGG" id="vg:54998154"/>
<organism evidence="1 2">
    <name type="scientific">Gordonia phage Daredevil</name>
    <dbReference type="NCBI Taxonomy" id="2283286"/>
    <lineage>
        <taxon>Viruses</taxon>
        <taxon>Duplodnaviria</taxon>
        <taxon>Heunggongvirae</taxon>
        <taxon>Uroviricota</taxon>
        <taxon>Caudoviricetes</taxon>
        <taxon>Daredevilvirus</taxon>
        <taxon>Daredevilvirus daredevil</taxon>
    </lineage>
</organism>
<keyword evidence="2" id="KW-1185">Reference proteome</keyword>
<dbReference type="EMBL" id="MH590603">
    <property type="protein sequence ID" value="AXH70551.1"/>
    <property type="molecule type" value="Genomic_DNA"/>
</dbReference>
<protein>
    <submittedName>
        <fullName evidence="1">Uncharacterized protein</fullName>
    </submittedName>
</protein>
<evidence type="ECO:0000313" key="2">
    <source>
        <dbReference type="Proteomes" id="UP000257597"/>
    </source>
</evidence>
<name>A0A345MJ20_9CAUD</name>